<evidence type="ECO:0000256" key="3">
    <source>
        <dbReference type="ARBA" id="ARBA00023012"/>
    </source>
</evidence>
<dbReference type="InterPro" id="IPR036890">
    <property type="entry name" value="HATPase_C_sf"/>
</dbReference>
<evidence type="ECO:0000313" key="5">
    <source>
        <dbReference type="EMBL" id="TKR32978.1"/>
    </source>
</evidence>
<dbReference type="Gene3D" id="3.30.565.10">
    <property type="entry name" value="Histidine kinase-like ATPase, C-terminal domain"/>
    <property type="match status" value="1"/>
</dbReference>
<keyword evidence="3" id="KW-0902">Two-component regulatory system</keyword>
<dbReference type="InterPro" id="IPR003594">
    <property type="entry name" value="HATPase_dom"/>
</dbReference>
<keyword evidence="6" id="KW-1185">Reference proteome</keyword>
<evidence type="ECO:0000256" key="2">
    <source>
        <dbReference type="ARBA" id="ARBA00022777"/>
    </source>
</evidence>
<dbReference type="GO" id="GO:0046983">
    <property type="term" value="F:protein dimerization activity"/>
    <property type="evidence" value="ECO:0007669"/>
    <property type="project" value="InterPro"/>
</dbReference>
<dbReference type="SUPFAM" id="SSF55874">
    <property type="entry name" value="ATPase domain of HSP90 chaperone/DNA topoisomerase II/histidine kinase"/>
    <property type="match status" value="1"/>
</dbReference>
<keyword evidence="2" id="KW-0418">Kinase</keyword>
<protein>
    <submittedName>
        <fullName evidence="5">GAF domain-containing protein</fullName>
    </submittedName>
</protein>
<dbReference type="RefSeq" id="WP_137265187.1">
    <property type="nucleotide sequence ID" value="NZ_SZUA01000001.1"/>
</dbReference>
<dbReference type="InterPro" id="IPR005467">
    <property type="entry name" value="His_kinase_dom"/>
</dbReference>
<evidence type="ECO:0000259" key="4">
    <source>
        <dbReference type="PROSITE" id="PS50109"/>
    </source>
</evidence>
<gene>
    <name evidence="5" type="ORF">FCE95_01260</name>
</gene>
<dbReference type="SUPFAM" id="SSF55781">
    <property type="entry name" value="GAF domain-like"/>
    <property type="match status" value="2"/>
</dbReference>
<sequence length="561" mass="61775">MNRRSRAPSDTVMPPAVREGVRNQLELLSQMIEDIAGELALDPLLGRIVERACKLIGADDGVIGLYVRETDSIRTAASYNIPQEQLRAVLARGHGLTGRVLELDAPLRCRYGDLPHPSRTAALDMDMIGMPIRAHGKLIGVFGIGVWPPREFAPDAQDLLDLFARHAAIAIENAQRYAEEQRRASRFALIARVAAIGATGPDLDTLLQHAADAIHETLEYPNVDIPLIDPERPDTLVIRVRGGDYKKLIRHEDRLPIGTGIMGAAVRERRVQLVNDVARDPRYITPPGVRPPRAELAIPILYGGRVLGVLNVEADRTFDELDRISLEIVAEHLGVAIVNARLFERSTQAALLEERQRLARDLHDNVTQILASMSLITQSLAEAWHRDPAEGERRAVRLSELAQLAFAELRGLLRELSPGASADRASAGAATPHELPDAMRRLLKAMVPAHIRLNLNAEGYRPQLQAHEHAMLRVCQEAASNAVRHAEPKRIGIVLSVDAKALRLRVCDDGRGISDLAEPGMGLANMRERLYELGGELLITTGTPHGTRIDAFLPRADRELN</sequence>
<feature type="domain" description="Histidine kinase" evidence="4">
    <location>
        <begin position="357"/>
        <end position="557"/>
    </location>
</feature>
<organism evidence="5 6">
    <name type="scientific">Luteimonas gilva</name>
    <dbReference type="NCBI Taxonomy" id="2572684"/>
    <lineage>
        <taxon>Bacteria</taxon>
        <taxon>Pseudomonadati</taxon>
        <taxon>Pseudomonadota</taxon>
        <taxon>Gammaproteobacteria</taxon>
        <taxon>Lysobacterales</taxon>
        <taxon>Lysobacteraceae</taxon>
        <taxon>Luteimonas</taxon>
    </lineage>
</organism>
<name>A0A4U5JW77_9GAMM</name>
<dbReference type="Gene3D" id="1.20.5.1930">
    <property type="match status" value="1"/>
</dbReference>
<dbReference type="SMART" id="SM00387">
    <property type="entry name" value="HATPase_c"/>
    <property type="match status" value="1"/>
</dbReference>
<reference evidence="5 6" key="1">
    <citation type="submission" date="2019-04" db="EMBL/GenBank/DDBJ databases">
        <title>Reference strain of H23.</title>
        <authorList>
            <person name="Luo X."/>
        </authorList>
    </citation>
    <scope>NUCLEOTIDE SEQUENCE [LARGE SCALE GENOMIC DNA]</scope>
    <source>
        <strain evidence="5 6">H23</strain>
    </source>
</reference>
<dbReference type="AlphaFoldDB" id="A0A4U5JW77"/>
<dbReference type="SMART" id="SM00065">
    <property type="entry name" value="GAF"/>
    <property type="match status" value="2"/>
</dbReference>
<dbReference type="PANTHER" id="PTHR24421">
    <property type="entry name" value="NITRATE/NITRITE SENSOR PROTEIN NARX-RELATED"/>
    <property type="match status" value="1"/>
</dbReference>
<dbReference type="CDD" id="cd16917">
    <property type="entry name" value="HATPase_UhpB-NarQ-NarX-like"/>
    <property type="match status" value="1"/>
</dbReference>
<dbReference type="InterPro" id="IPR029016">
    <property type="entry name" value="GAF-like_dom_sf"/>
</dbReference>
<proteinExistence type="predicted"/>
<dbReference type="Proteomes" id="UP000308707">
    <property type="component" value="Unassembled WGS sequence"/>
</dbReference>
<dbReference type="GO" id="GO:0016020">
    <property type="term" value="C:membrane"/>
    <property type="evidence" value="ECO:0007669"/>
    <property type="project" value="InterPro"/>
</dbReference>
<dbReference type="InterPro" id="IPR050482">
    <property type="entry name" value="Sensor_HK_TwoCompSys"/>
</dbReference>
<evidence type="ECO:0000256" key="1">
    <source>
        <dbReference type="ARBA" id="ARBA00022679"/>
    </source>
</evidence>
<comment type="caution">
    <text evidence="5">The sequence shown here is derived from an EMBL/GenBank/DDBJ whole genome shotgun (WGS) entry which is preliminary data.</text>
</comment>
<dbReference type="Pfam" id="PF02518">
    <property type="entry name" value="HATPase_c"/>
    <property type="match status" value="1"/>
</dbReference>
<accession>A0A4U5JW77</accession>
<keyword evidence="1" id="KW-0808">Transferase</keyword>
<dbReference type="InterPro" id="IPR003018">
    <property type="entry name" value="GAF"/>
</dbReference>
<dbReference type="EMBL" id="SZUA01000001">
    <property type="protein sequence ID" value="TKR32978.1"/>
    <property type="molecule type" value="Genomic_DNA"/>
</dbReference>
<dbReference type="OrthoDB" id="9797605at2"/>
<evidence type="ECO:0000313" key="6">
    <source>
        <dbReference type="Proteomes" id="UP000308707"/>
    </source>
</evidence>
<dbReference type="Gene3D" id="3.30.450.40">
    <property type="match status" value="2"/>
</dbReference>
<dbReference type="Pfam" id="PF13185">
    <property type="entry name" value="GAF_2"/>
    <property type="match status" value="2"/>
</dbReference>
<dbReference type="PROSITE" id="PS50109">
    <property type="entry name" value="HIS_KIN"/>
    <property type="match status" value="1"/>
</dbReference>
<dbReference type="Pfam" id="PF07730">
    <property type="entry name" value="HisKA_3"/>
    <property type="match status" value="1"/>
</dbReference>
<dbReference type="InterPro" id="IPR011712">
    <property type="entry name" value="Sig_transdc_His_kin_sub3_dim/P"/>
</dbReference>
<dbReference type="GO" id="GO:0000155">
    <property type="term" value="F:phosphorelay sensor kinase activity"/>
    <property type="evidence" value="ECO:0007669"/>
    <property type="project" value="InterPro"/>
</dbReference>